<dbReference type="Gene3D" id="1.25.40.10">
    <property type="entry name" value="Tetratricopeptide repeat domain"/>
    <property type="match status" value="2"/>
</dbReference>
<evidence type="ECO:0000313" key="3">
    <source>
        <dbReference type="EMBL" id="RYC31510.1"/>
    </source>
</evidence>
<reference evidence="3 4" key="1">
    <citation type="submission" date="2018-12" db="EMBL/GenBank/DDBJ databases">
        <authorList>
            <person name="Grouzdev D.S."/>
            <person name="Krutkina M.S."/>
        </authorList>
    </citation>
    <scope>NUCLEOTIDE SEQUENCE [LARGE SCALE GENOMIC DNA]</scope>
    <source>
        <strain evidence="3 4">RmlP026</strain>
    </source>
</reference>
<dbReference type="InterPro" id="IPR051263">
    <property type="entry name" value="C-type_cytochrome_biogenesis"/>
</dbReference>
<reference evidence="3 4" key="2">
    <citation type="submission" date="2019-02" db="EMBL/GenBank/DDBJ databases">
        <title>'Lichenibacterium ramalinii' gen. nov. sp. nov., 'Lichenibacterium minor' gen. nov. sp. nov.</title>
        <authorList>
            <person name="Pankratov T."/>
        </authorList>
    </citation>
    <scope>NUCLEOTIDE SEQUENCE [LARGE SCALE GENOMIC DNA]</scope>
    <source>
        <strain evidence="3 4">RmlP026</strain>
    </source>
</reference>
<dbReference type="GO" id="GO:0017004">
    <property type="term" value="P:cytochrome complex assembly"/>
    <property type="evidence" value="ECO:0007669"/>
    <property type="project" value="UniProtKB-KW"/>
</dbReference>
<keyword evidence="4" id="KW-1185">Reference proteome</keyword>
<dbReference type="GO" id="GO:0005886">
    <property type="term" value="C:plasma membrane"/>
    <property type="evidence" value="ECO:0007669"/>
    <property type="project" value="TreeGrafter"/>
</dbReference>
<proteinExistence type="predicted"/>
<accession>A0A4Q2U5C4</accession>
<comment type="subcellular location">
    <subcellularLocation>
        <location evidence="1">Cell envelope</location>
    </subcellularLocation>
</comment>
<dbReference type="RefSeq" id="WP_129227113.1">
    <property type="nucleotide sequence ID" value="NZ_QYBB01000013.1"/>
</dbReference>
<dbReference type="AlphaFoldDB" id="A0A4Q2U5C4"/>
<dbReference type="PANTHER" id="PTHR47870">
    <property type="entry name" value="CYTOCHROME C-TYPE BIOGENESIS PROTEIN CCMH"/>
    <property type="match status" value="1"/>
</dbReference>
<evidence type="ECO:0000313" key="4">
    <source>
        <dbReference type="Proteomes" id="UP000290759"/>
    </source>
</evidence>
<comment type="caution">
    <text evidence="3">The sequence shown here is derived from an EMBL/GenBank/DDBJ whole genome shotgun (WGS) entry which is preliminary data.</text>
</comment>
<evidence type="ECO:0000256" key="2">
    <source>
        <dbReference type="ARBA" id="ARBA00022748"/>
    </source>
</evidence>
<keyword evidence="2" id="KW-0201">Cytochrome c-type biogenesis</keyword>
<dbReference type="NCBIfam" id="TIGR03142">
    <property type="entry name" value="cytochro_ccmI"/>
    <property type="match status" value="1"/>
</dbReference>
<dbReference type="OrthoDB" id="9815847at2"/>
<dbReference type="GO" id="GO:0030313">
    <property type="term" value="C:cell envelope"/>
    <property type="evidence" value="ECO:0007669"/>
    <property type="project" value="UniProtKB-SubCell"/>
</dbReference>
<dbReference type="SUPFAM" id="SSF48452">
    <property type="entry name" value="TPR-like"/>
    <property type="match status" value="1"/>
</dbReference>
<evidence type="ECO:0000256" key="1">
    <source>
        <dbReference type="ARBA" id="ARBA00004196"/>
    </source>
</evidence>
<name>A0A4Q2U5C4_9HYPH</name>
<dbReference type="PANTHER" id="PTHR47870:SF1">
    <property type="entry name" value="CYTOCHROME C-TYPE BIOGENESIS PROTEIN CCMH"/>
    <property type="match status" value="1"/>
</dbReference>
<organism evidence="3 4">
    <name type="scientific">Lichenibacterium minor</name>
    <dbReference type="NCBI Taxonomy" id="2316528"/>
    <lineage>
        <taxon>Bacteria</taxon>
        <taxon>Pseudomonadati</taxon>
        <taxon>Pseudomonadota</taxon>
        <taxon>Alphaproteobacteria</taxon>
        <taxon>Hyphomicrobiales</taxon>
        <taxon>Lichenihabitantaceae</taxon>
        <taxon>Lichenibacterium</taxon>
    </lineage>
</organism>
<dbReference type="Proteomes" id="UP000290759">
    <property type="component" value="Unassembled WGS sequence"/>
</dbReference>
<dbReference type="Pfam" id="PF13432">
    <property type="entry name" value="TPR_16"/>
    <property type="match status" value="1"/>
</dbReference>
<protein>
    <submittedName>
        <fullName evidence="3">C-type cytochrome biogenesis protein CcmI</fullName>
    </submittedName>
</protein>
<dbReference type="InterPro" id="IPR011990">
    <property type="entry name" value="TPR-like_helical_dom_sf"/>
</dbReference>
<dbReference type="EMBL" id="QYBB01000013">
    <property type="protein sequence ID" value="RYC31510.1"/>
    <property type="molecule type" value="Genomic_DNA"/>
</dbReference>
<dbReference type="InterPro" id="IPR017560">
    <property type="entry name" value="Cyt_c_biogenesis_CcmI"/>
</dbReference>
<gene>
    <name evidence="3" type="primary">ccmI</name>
    <name evidence="3" type="ORF">D3273_12755</name>
</gene>
<sequence>MVWLAFAFMAAAAVLCVSWPLLRPREAAAEGATDTAFYRDQLRELASDVDRGILRPADVAATRAELGRRLIQASETTGRAPGAPRRRVATAAAAGALVVAVAAGLYAEVGHPGQPDAPLAARETGQTDFATAIAKIEAHLASDPNDGRGLEIMAPVYMKMGRFDDAVRTYRDIIRVRGRSPSREAELGQALVMQADGVVTGDARQVFDAALKDDPVLPQARFFEGLASLQDGDKAKARATWEALIREAPPEAPYTKIVRERVAELDGAPARGGAAVARATGPAPDPAGAAARGPLPGMPAGAAAIASLPAGQQQAAIRGMVDGLAARLAENGQDGAGWLRLVRAYRVLGEQDKAVKALADARRALAGDPQATGELDRLAHELGLES</sequence>